<dbReference type="AlphaFoldDB" id="F2KPJ0"/>
<dbReference type="NCBIfam" id="TIGR02928">
    <property type="entry name" value="orc1/cdc6 family replication initiation protein"/>
    <property type="match status" value="1"/>
</dbReference>
<keyword evidence="8" id="KW-0132">Cell division</keyword>
<dbReference type="InterPro" id="IPR015163">
    <property type="entry name" value="Cdc6_C"/>
</dbReference>
<dbReference type="InterPro" id="IPR027417">
    <property type="entry name" value="P-loop_NTPase"/>
</dbReference>
<dbReference type="InterPro" id="IPR049945">
    <property type="entry name" value="AAA_22"/>
</dbReference>
<dbReference type="CDD" id="cd18139">
    <property type="entry name" value="HLD_clamp_RarA"/>
    <property type="match status" value="1"/>
</dbReference>
<dbReference type="CDD" id="cd00009">
    <property type="entry name" value="AAA"/>
    <property type="match status" value="1"/>
</dbReference>
<reference evidence="8 9" key="1">
    <citation type="submission" date="2011-03" db="EMBL/GenBank/DDBJ databases">
        <title>The complete genome of Archaeoglobus veneficus SNP6.</title>
        <authorList>
            <consortium name="US DOE Joint Genome Institute (JGI-PGF)"/>
            <person name="Lucas S."/>
            <person name="Copeland A."/>
            <person name="Lapidus A."/>
            <person name="Bruce D."/>
            <person name="Goodwin L."/>
            <person name="Pitluck S."/>
            <person name="Kyrpides N."/>
            <person name="Mavromatis K."/>
            <person name="Pagani I."/>
            <person name="Ivanova N."/>
            <person name="Mikhailova N."/>
            <person name="Lu M."/>
            <person name="Detter J.C."/>
            <person name="Tapia R."/>
            <person name="Han C."/>
            <person name="Land M."/>
            <person name="Hauser L."/>
            <person name="Markowitz V."/>
            <person name="Cheng J.-F."/>
            <person name="Hugenholtz P."/>
            <person name="Woyke T."/>
            <person name="Wu D."/>
            <person name="Spring S."/>
            <person name="Brambilla E."/>
            <person name="Klenk H.-P."/>
            <person name="Eisen J.A."/>
        </authorList>
    </citation>
    <scope>NUCLEOTIDE SEQUENCE [LARGE SCALE GENOMIC DNA]</scope>
    <source>
        <strain>SNP6</strain>
    </source>
</reference>
<feature type="domain" description="Cdc6 C-terminal" evidence="7">
    <location>
        <begin position="321"/>
        <end position="403"/>
    </location>
</feature>
<dbReference type="HOGENOM" id="CLU_025112_3_1_2"/>
<comment type="function">
    <text evidence="5">Involved in regulation of DNA replication.</text>
</comment>
<dbReference type="GO" id="GO:0051301">
    <property type="term" value="P:cell division"/>
    <property type="evidence" value="ECO:0007669"/>
    <property type="project" value="UniProtKB-KW"/>
</dbReference>
<dbReference type="NCBIfam" id="NF001625">
    <property type="entry name" value="PRK00411.1-3"/>
    <property type="match status" value="1"/>
</dbReference>
<dbReference type="SMART" id="SM01074">
    <property type="entry name" value="Cdc6_C"/>
    <property type="match status" value="1"/>
</dbReference>
<dbReference type="InterPro" id="IPR036388">
    <property type="entry name" value="WH-like_DNA-bd_sf"/>
</dbReference>
<dbReference type="FunFam" id="3.40.50.300:FF:000930">
    <property type="entry name" value="ORC1-type DNA replication protein"/>
    <property type="match status" value="1"/>
</dbReference>
<dbReference type="InterPro" id="IPR050311">
    <property type="entry name" value="ORC1/CDC6"/>
</dbReference>
<dbReference type="EMBL" id="CP002588">
    <property type="protein sequence ID" value="AEA46421.1"/>
    <property type="molecule type" value="Genomic_DNA"/>
</dbReference>
<dbReference type="GO" id="GO:0006260">
    <property type="term" value="P:DNA replication"/>
    <property type="evidence" value="ECO:0007669"/>
    <property type="project" value="UniProtKB-UniRule"/>
</dbReference>
<accession>F2KPJ0</accession>
<keyword evidence="4 5" id="KW-0067">ATP-binding</keyword>
<keyword evidence="8" id="KW-0131">Cell cycle</keyword>
<dbReference type="Pfam" id="PF22703">
    <property type="entry name" value="Cdc6_lid"/>
    <property type="match status" value="1"/>
</dbReference>
<evidence type="ECO:0000256" key="1">
    <source>
        <dbReference type="ARBA" id="ARBA00006184"/>
    </source>
</evidence>
<feature type="binding site" evidence="5">
    <location>
        <position position="226"/>
    </location>
    <ligand>
        <name>ATP</name>
        <dbReference type="ChEBI" id="CHEBI:30616"/>
    </ligand>
</feature>
<dbReference type="SUPFAM" id="SSF46785">
    <property type="entry name" value="Winged helix' DNA-binding domain"/>
    <property type="match status" value="1"/>
</dbReference>
<protein>
    <recommendedName>
        <fullName evidence="5">ORC1-type DNA replication protein</fullName>
    </recommendedName>
</protein>
<feature type="binding site" evidence="5">
    <location>
        <position position="238"/>
    </location>
    <ligand>
        <name>ATP</name>
        <dbReference type="ChEBI" id="CHEBI:30616"/>
    </ligand>
</feature>
<dbReference type="SMART" id="SM00382">
    <property type="entry name" value="AAA"/>
    <property type="match status" value="1"/>
</dbReference>
<name>F2KPJ0_ARCVS</name>
<dbReference type="Gene3D" id="1.10.10.10">
    <property type="entry name" value="Winged helix-like DNA-binding domain superfamily/Winged helix DNA-binding domain"/>
    <property type="match status" value="1"/>
</dbReference>
<dbReference type="HAMAP" id="MF_01407">
    <property type="entry name" value="ORC1_type_DNA_replic_protein"/>
    <property type="match status" value="1"/>
</dbReference>
<evidence type="ECO:0000256" key="5">
    <source>
        <dbReference type="HAMAP-Rule" id="MF_01407"/>
    </source>
</evidence>
<dbReference type="Proteomes" id="UP000008136">
    <property type="component" value="Chromosome"/>
</dbReference>
<dbReference type="KEGG" id="ave:Arcve_0388"/>
<evidence type="ECO:0000313" key="8">
    <source>
        <dbReference type="EMBL" id="AEA46421.1"/>
    </source>
</evidence>
<dbReference type="eggNOG" id="arCOG00467">
    <property type="taxonomic scope" value="Archaea"/>
</dbReference>
<evidence type="ECO:0000256" key="4">
    <source>
        <dbReference type="ARBA" id="ARBA00022840"/>
    </source>
</evidence>
<keyword evidence="2 5" id="KW-0235">DNA replication</keyword>
<dbReference type="InterPro" id="IPR036390">
    <property type="entry name" value="WH_DNA-bd_sf"/>
</dbReference>
<evidence type="ECO:0000256" key="2">
    <source>
        <dbReference type="ARBA" id="ARBA00022705"/>
    </source>
</evidence>
<dbReference type="Gene3D" id="3.40.50.300">
    <property type="entry name" value="P-loop containing nucleotide triphosphate hydrolases"/>
    <property type="match status" value="1"/>
</dbReference>
<feature type="binding site" evidence="5">
    <location>
        <begin position="83"/>
        <end position="87"/>
    </location>
    <ligand>
        <name>ATP</name>
        <dbReference type="ChEBI" id="CHEBI:30616"/>
    </ligand>
</feature>
<dbReference type="SUPFAM" id="SSF52540">
    <property type="entry name" value="P-loop containing nucleoside triphosphate hydrolases"/>
    <property type="match status" value="1"/>
</dbReference>
<dbReference type="PANTHER" id="PTHR10763:SF22">
    <property type="entry name" value="ORC1-TYPE DNA REPLICATION PROTEIN"/>
    <property type="match status" value="1"/>
</dbReference>
<dbReference type="STRING" id="693661.Arcve_0388"/>
<organism evidence="8 9">
    <name type="scientific">Archaeoglobus veneficus (strain DSM 11195 / SNP6)</name>
    <dbReference type="NCBI Taxonomy" id="693661"/>
    <lineage>
        <taxon>Archaea</taxon>
        <taxon>Methanobacteriati</taxon>
        <taxon>Methanobacteriota</taxon>
        <taxon>Archaeoglobi</taxon>
        <taxon>Archaeoglobales</taxon>
        <taxon>Archaeoglobaceae</taxon>
        <taxon>Archaeoglobus</taxon>
    </lineage>
</organism>
<comment type="similarity">
    <text evidence="1 5">Belongs to the CDC6/cdc18 family.</text>
</comment>
<evidence type="ECO:0000259" key="6">
    <source>
        <dbReference type="SMART" id="SM00382"/>
    </source>
</evidence>
<sequence length="430" mass="48784">MVKLLKGGEGTHHVLGWLIMRNIFESLITSPKIFRNRDVLRHSYTPDYLPHRKEQIESLASILVPALKGETPSNVFIYGKTGTGKTATVKFVGNQLEAMGRKLNVHCYVHYLNCELIDTQYRVLATLAKVLGRNVPMTGWPTDQVYEEVRRAIDSRDQTIVIVLDEIDKLVKKGDEVLYNLSRINGELERARVSIIGISNDLKFKNFLDPRVLSSLSEEELIFPPYNAEQLQDILEQRAELAFYEGVLDDDVIPYCAALAAQEHGDARKALDLLRVSGEIAEKENADRITRDHVKKAVKKIETDHVVEAVRTLPTQSKVLLFGMIILTESGMRKFTTGEVYAVYRSLCRKLNIDCLTQRRVSDLIAELDMLGIINSIVISKGRYGRTREIKLDVPIEPIKQTLLEDYRLEALSVVERSMRSVTSLEAFEV</sequence>
<keyword evidence="9" id="KW-1185">Reference proteome</keyword>
<keyword evidence="3 5" id="KW-0547">Nucleotide-binding</keyword>
<proteinExistence type="inferred from homology"/>
<dbReference type="FunFam" id="1.10.8.60:FF:000073">
    <property type="entry name" value="ORC1-type DNA replication protein"/>
    <property type="match status" value="1"/>
</dbReference>
<gene>
    <name evidence="8" type="ordered locus">Arcve_0388</name>
</gene>
<dbReference type="InterPro" id="IPR014277">
    <property type="entry name" value="Orc1/Cdc6_arc"/>
</dbReference>
<evidence type="ECO:0000256" key="3">
    <source>
        <dbReference type="ARBA" id="ARBA00022741"/>
    </source>
</evidence>
<dbReference type="Gene3D" id="1.10.8.60">
    <property type="match status" value="1"/>
</dbReference>
<dbReference type="PANTHER" id="PTHR10763">
    <property type="entry name" value="CELL DIVISION CONTROL PROTEIN 6-RELATED"/>
    <property type="match status" value="1"/>
</dbReference>
<evidence type="ECO:0000313" key="9">
    <source>
        <dbReference type="Proteomes" id="UP000008136"/>
    </source>
</evidence>
<feature type="domain" description="AAA+ ATPase" evidence="6">
    <location>
        <begin position="71"/>
        <end position="227"/>
    </location>
</feature>
<dbReference type="CDD" id="cd08768">
    <property type="entry name" value="Cdc6_C"/>
    <property type="match status" value="1"/>
</dbReference>
<dbReference type="InterPro" id="IPR055237">
    <property type="entry name" value="Cdc6_lid"/>
</dbReference>
<evidence type="ECO:0000259" key="7">
    <source>
        <dbReference type="SMART" id="SM01074"/>
    </source>
</evidence>
<dbReference type="InterPro" id="IPR003593">
    <property type="entry name" value="AAA+_ATPase"/>
</dbReference>
<dbReference type="Pfam" id="PF09079">
    <property type="entry name" value="WHD_Cdc6"/>
    <property type="match status" value="1"/>
</dbReference>
<dbReference type="GO" id="GO:0005524">
    <property type="term" value="F:ATP binding"/>
    <property type="evidence" value="ECO:0007669"/>
    <property type="project" value="UniProtKB-UniRule"/>
</dbReference>
<dbReference type="Pfam" id="PF13401">
    <property type="entry name" value="AAA_22"/>
    <property type="match status" value="1"/>
</dbReference>